<comment type="subunit">
    <text evidence="2">Homotetramer.</text>
</comment>
<dbReference type="InterPro" id="IPR036291">
    <property type="entry name" value="NAD(P)-bd_dom_sf"/>
</dbReference>
<keyword evidence="3" id="KW-0560">Oxidoreductase</keyword>
<organism evidence="4 5">
    <name type="scientific">Mesobacillus selenatarsenatis</name>
    <dbReference type="NCBI Taxonomy" id="388741"/>
    <lineage>
        <taxon>Bacteria</taxon>
        <taxon>Bacillati</taxon>
        <taxon>Bacillota</taxon>
        <taxon>Bacilli</taxon>
        <taxon>Bacillales</taxon>
        <taxon>Bacillaceae</taxon>
        <taxon>Mesobacillus</taxon>
    </lineage>
</organism>
<dbReference type="InterPro" id="IPR002347">
    <property type="entry name" value="SDR_fam"/>
</dbReference>
<protein>
    <submittedName>
        <fullName evidence="4">SDR family oxidoreductase</fullName>
    </submittedName>
</protein>
<accession>A0A846TK06</accession>
<dbReference type="CDD" id="cd05233">
    <property type="entry name" value="SDR_c"/>
    <property type="match status" value="1"/>
</dbReference>
<dbReference type="PANTHER" id="PTHR43639">
    <property type="entry name" value="OXIDOREDUCTASE, SHORT-CHAIN DEHYDROGENASE/REDUCTASE FAMILY (AFU_ORTHOLOGUE AFUA_5G02870)"/>
    <property type="match status" value="1"/>
</dbReference>
<evidence type="ECO:0000256" key="2">
    <source>
        <dbReference type="ARBA" id="ARBA00011881"/>
    </source>
</evidence>
<dbReference type="Pfam" id="PF13561">
    <property type="entry name" value="adh_short_C2"/>
    <property type="match status" value="1"/>
</dbReference>
<reference evidence="4 5" key="1">
    <citation type="submission" date="2020-03" db="EMBL/GenBank/DDBJ databases">
        <authorList>
            <person name="Sun Q."/>
        </authorList>
    </citation>
    <scope>NUCLEOTIDE SEQUENCE [LARGE SCALE GENOMIC DNA]</scope>
    <source>
        <strain evidence="4 5">KACC 21451</strain>
    </source>
</reference>
<dbReference type="AlphaFoldDB" id="A0A846TK06"/>
<proteinExistence type="inferred from homology"/>
<evidence type="ECO:0000256" key="3">
    <source>
        <dbReference type="ARBA" id="ARBA00023002"/>
    </source>
</evidence>
<comment type="similarity">
    <text evidence="1">Belongs to the short-chain dehydrogenases/reductases (SDR) family.</text>
</comment>
<dbReference type="Gene3D" id="3.40.50.720">
    <property type="entry name" value="NAD(P)-binding Rossmann-like Domain"/>
    <property type="match status" value="1"/>
</dbReference>
<dbReference type="GO" id="GO:0016491">
    <property type="term" value="F:oxidoreductase activity"/>
    <property type="evidence" value="ECO:0007669"/>
    <property type="project" value="UniProtKB-KW"/>
</dbReference>
<dbReference type="PRINTS" id="PR00080">
    <property type="entry name" value="SDRFAMILY"/>
</dbReference>
<dbReference type="Proteomes" id="UP000587942">
    <property type="component" value="Unassembled WGS sequence"/>
</dbReference>
<gene>
    <name evidence="4" type="ORF">GWK17_17780</name>
</gene>
<dbReference type="FunFam" id="3.40.50.720:FF:000173">
    <property type="entry name" value="3-oxoacyl-[acyl-carrier protein] reductase"/>
    <property type="match status" value="1"/>
</dbReference>
<sequence>MENKTALITGGATGLGRRTALQLAAEGINIIINYRNSKLEAEQLAKELSEVFNTKNICVQGDITNYDDCKTIVSQALKEFAKIDIVVHNAGPYISERKKMADYQVDEWTYLINGNLNAVFYLSNLLIPSMRERKWGRIITIGFDRVESAPGWIYRSAFAAAKSGLASLTKTLAIEEAENGITANMVCPGDIIGEWKERAISQSLKVEDSSVPVGRPGTGEDISRVISFLANDDSSFITGSIIPVTGGKDVLGKAFRENL</sequence>
<evidence type="ECO:0000313" key="4">
    <source>
        <dbReference type="EMBL" id="NKE07300.1"/>
    </source>
</evidence>
<dbReference type="SUPFAM" id="SSF51735">
    <property type="entry name" value="NAD(P)-binding Rossmann-fold domains"/>
    <property type="match status" value="1"/>
</dbReference>
<dbReference type="PRINTS" id="PR00081">
    <property type="entry name" value="GDHRDH"/>
</dbReference>
<dbReference type="RefSeq" id="WP_167833702.1">
    <property type="nucleotide sequence ID" value="NZ_JAAVUM010000014.1"/>
</dbReference>
<evidence type="ECO:0000256" key="1">
    <source>
        <dbReference type="ARBA" id="ARBA00006484"/>
    </source>
</evidence>
<dbReference type="PANTHER" id="PTHR43639:SF1">
    <property type="entry name" value="SHORT-CHAIN DEHYDROGENASE_REDUCTASE FAMILY PROTEIN"/>
    <property type="match status" value="1"/>
</dbReference>
<name>A0A846TK06_9BACI</name>
<evidence type="ECO:0000313" key="5">
    <source>
        <dbReference type="Proteomes" id="UP000587942"/>
    </source>
</evidence>
<comment type="caution">
    <text evidence="4">The sequence shown here is derived from an EMBL/GenBank/DDBJ whole genome shotgun (WGS) entry which is preliminary data.</text>
</comment>
<dbReference type="EMBL" id="JAAVUM010000014">
    <property type="protein sequence ID" value="NKE07300.1"/>
    <property type="molecule type" value="Genomic_DNA"/>
</dbReference>